<dbReference type="AlphaFoldDB" id="G3GSE0"/>
<proteinExistence type="predicted"/>
<dbReference type="EMBL" id="JH000009">
    <property type="protein sequence ID" value="EGV94691.1"/>
    <property type="molecule type" value="Genomic_DNA"/>
</dbReference>
<evidence type="ECO:0000313" key="1">
    <source>
        <dbReference type="EMBL" id="EGV94691.1"/>
    </source>
</evidence>
<dbReference type="InParanoid" id="G3GSE0"/>
<organism evidence="1 2">
    <name type="scientific">Cricetulus griseus</name>
    <name type="common">Chinese hamster</name>
    <name type="synonym">Cricetulus barabensis griseus</name>
    <dbReference type="NCBI Taxonomy" id="10029"/>
    <lineage>
        <taxon>Eukaryota</taxon>
        <taxon>Metazoa</taxon>
        <taxon>Chordata</taxon>
        <taxon>Craniata</taxon>
        <taxon>Vertebrata</taxon>
        <taxon>Euteleostomi</taxon>
        <taxon>Mammalia</taxon>
        <taxon>Eutheria</taxon>
        <taxon>Euarchontoglires</taxon>
        <taxon>Glires</taxon>
        <taxon>Rodentia</taxon>
        <taxon>Myomorpha</taxon>
        <taxon>Muroidea</taxon>
        <taxon>Cricetidae</taxon>
        <taxon>Cricetinae</taxon>
        <taxon>Cricetulus</taxon>
    </lineage>
</organism>
<sequence length="67" mass="7531">MALSSRSNGPSQPCHDPMMHSRTQLKLVMGKSLLVLPTPSPREIQRAKFCVYPKQDFSSTQNESELL</sequence>
<evidence type="ECO:0000313" key="2">
    <source>
        <dbReference type="Proteomes" id="UP000001075"/>
    </source>
</evidence>
<reference evidence="2" key="1">
    <citation type="journal article" date="2011" name="Nat. Biotechnol.">
        <title>The genomic sequence of the Chinese hamster ovary (CHO)-K1 cell line.</title>
        <authorList>
            <person name="Xu X."/>
            <person name="Nagarajan H."/>
            <person name="Lewis N.E."/>
            <person name="Pan S."/>
            <person name="Cai Z."/>
            <person name="Liu X."/>
            <person name="Chen W."/>
            <person name="Xie M."/>
            <person name="Wang W."/>
            <person name="Hammond S."/>
            <person name="Andersen M.R."/>
            <person name="Neff N."/>
            <person name="Passarelli B."/>
            <person name="Koh W."/>
            <person name="Fan H.C."/>
            <person name="Wang J."/>
            <person name="Gui Y."/>
            <person name="Lee K.H."/>
            <person name="Betenbaugh M.J."/>
            <person name="Quake S.R."/>
            <person name="Famili I."/>
            <person name="Palsson B.O."/>
            <person name="Wang J."/>
        </authorList>
    </citation>
    <scope>NUCLEOTIDE SEQUENCE [LARGE SCALE GENOMIC DNA]</scope>
    <source>
        <strain evidence="2">CHO K1 cell line</strain>
    </source>
</reference>
<gene>
    <name evidence="1" type="ORF">I79_000463</name>
</gene>
<accession>G3GSE0</accession>
<dbReference type="Proteomes" id="UP000001075">
    <property type="component" value="Unassembled WGS sequence"/>
</dbReference>
<dbReference type="GlyGen" id="G3GSE0">
    <property type="glycosylation" value="1 site"/>
</dbReference>
<protein>
    <submittedName>
        <fullName evidence="1">Uncharacterized protein</fullName>
    </submittedName>
</protein>
<name>G3GSE0_CRIGR</name>